<keyword evidence="2" id="KW-1185">Reference proteome</keyword>
<sequence>MTPDQEWQVILVLWGTKYPVSDVSHLIATIRAQSNPAPARVVLLTDHIRDGLDPDVIQRQMPEFFLRPEFRGSGCQAKLCIFEEGLVPPDMPAIFVDIDTVVFGNLARLLGGMANRKTVAILQSALLPFSSFARFLHRVTLGQRYARGNSSIVVFHPAECTHIARRFRELEAQHGPNGVRPMIADERFMSWANQPNMRAIPRRMAVKLPTEFMLPWRWLILRRASLPWVRKRWNGLIAVTLPGIEVKGEALLALADGAEIVDRKGRRLIWSEAALGPVKMQLENYYRILQANKDAPQ</sequence>
<evidence type="ECO:0000313" key="1">
    <source>
        <dbReference type="EMBL" id="TQM91865.1"/>
    </source>
</evidence>
<comment type="caution">
    <text evidence="1">The sequence shown here is derived from an EMBL/GenBank/DDBJ whole genome shotgun (WGS) entry which is preliminary data.</text>
</comment>
<dbReference type="SUPFAM" id="SSF53448">
    <property type="entry name" value="Nucleotide-diphospho-sugar transferases"/>
    <property type="match status" value="1"/>
</dbReference>
<organism evidence="1 2">
    <name type="scientific">Roseinatronobacter monicus</name>
    <dbReference type="NCBI Taxonomy" id="393481"/>
    <lineage>
        <taxon>Bacteria</taxon>
        <taxon>Pseudomonadati</taxon>
        <taxon>Pseudomonadota</taxon>
        <taxon>Alphaproteobacteria</taxon>
        <taxon>Rhodobacterales</taxon>
        <taxon>Paracoccaceae</taxon>
        <taxon>Roseinatronobacter</taxon>
    </lineage>
</organism>
<dbReference type="OrthoDB" id="7642434at2"/>
<accession>A0A543K9V0</accession>
<dbReference type="EMBL" id="VFPT01000001">
    <property type="protein sequence ID" value="TQM91865.1"/>
    <property type="molecule type" value="Genomic_DNA"/>
</dbReference>
<gene>
    <name evidence="1" type="ORF">BD293_0440</name>
</gene>
<protein>
    <recommendedName>
        <fullName evidence="3">Glycosyl transferase family 8</fullName>
    </recommendedName>
</protein>
<dbReference type="Proteomes" id="UP000320582">
    <property type="component" value="Unassembled WGS sequence"/>
</dbReference>
<dbReference type="RefSeq" id="WP_142079657.1">
    <property type="nucleotide sequence ID" value="NZ_VFPT01000001.1"/>
</dbReference>
<evidence type="ECO:0008006" key="3">
    <source>
        <dbReference type="Google" id="ProtNLM"/>
    </source>
</evidence>
<proteinExistence type="predicted"/>
<evidence type="ECO:0000313" key="2">
    <source>
        <dbReference type="Proteomes" id="UP000320582"/>
    </source>
</evidence>
<reference evidence="1 2" key="1">
    <citation type="submission" date="2019-06" db="EMBL/GenBank/DDBJ databases">
        <title>Genomic Encyclopedia of Archaeal and Bacterial Type Strains, Phase II (KMG-II): from individual species to whole genera.</title>
        <authorList>
            <person name="Goeker M."/>
        </authorList>
    </citation>
    <scope>NUCLEOTIDE SEQUENCE [LARGE SCALE GENOMIC DNA]</scope>
    <source>
        <strain evidence="1 2">DSM 18423</strain>
    </source>
</reference>
<dbReference type="InterPro" id="IPR029044">
    <property type="entry name" value="Nucleotide-diphossugar_trans"/>
</dbReference>
<dbReference type="AlphaFoldDB" id="A0A543K9V0"/>
<name>A0A543K9V0_9RHOB</name>